<proteinExistence type="predicted"/>
<evidence type="ECO:0000313" key="2">
    <source>
        <dbReference type="EMBL" id="GFR07714.1"/>
    </source>
</evidence>
<gene>
    <name evidence="2" type="ORF">TNCT_76021</name>
</gene>
<dbReference type="EMBL" id="BMAO01006326">
    <property type="protein sequence ID" value="GFR07714.1"/>
    <property type="molecule type" value="Genomic_DNA"/>
</dbReference>
<protein>
    <submittedName>
        <fullName evidence="2">Uncharacterized protein</fullName>
    </submittedName>
</protein>
<sequence length="87" mass="9963">MGRPTKRPPLPSLDPSTPKRGEKREKSFPCFAVRIRFWSHASKLYVTRRHIAVDQCEPRFPGVDIVPPPRVDVNQYTRKATSVSCSQ</sequence>
<dbReference type="Proteomes" id="UP000887116">
    <property type="component" value="Unassembled WGS sequence"/>
</dbReference>
<feature type="region of interest" description="Disordered" evidence="1">
    <location>
        <begin position="1"/>
        <end position="25"/>
    </location>
</feature>
<keyword evidence="3" id="KW-1185">Reference proteome</keyword>
<comment type="caution">
    <text evidence="2">The sequence shown here is derived from an EMBL/GenBank/DDBJ whole genome shotgun (WGS) entry which is preliminary data.</text>
</comment>
<accession>A0A8X6HQL8</accession>
<organism evidence="2 3">
    <name type="scientific">Trichonephila clavata</name>
    <name type="common">Joro spider</name>
    <name type="synonym">Nephila clavata</name>
    <dbReference type="NCBI Taxonomy" id="2740835"/>
    <lineage>
        <taxon>Eukaryota</taxon>
        <taxon>Metazoa</taxon>
        <taxon>Ecdysozoa</taxon>
        <taxon>Arthropoda</taxon>
        <taxon>Chelicerata</taxon>
        <taxon>Arachnida</taxon>
        <taxon>Araneae</taxon>
        <taxon>Araneomorphae</taxon>
        <taxon>Entelegynae</taxon>
        <taxon>Araneoidea</taxon>
        <taxon>Nephilidae</taxon>
        <taxon>Trichonephila</taxon>
    </lineage>
</organism>
<evidence type="ECO:0000313" key="3">
    <source>
        <dbReference type="Proteomes" id="UP000887116"/>
    </source>
</evidence>
<name>A0A8X6HQL8_TRICU</name>
<evidence type="ECO:0000256" key="1">
    <source>
        <dbReference type="SAM" id="MobiDB-lite"/>
    </source>
</evidence>
<reference evidence="2" key="1">
    <citation type="submission" date="2020-07" db="EMBL/GenBank/DDBJ databases">
        <title>Multicomponent nature underlies the extraordinary mechanical properties of spider dragline silk.</title>
        <authorList>
            <person name="Kono N."/>
            <person name="Nakamura H."/>
            <person name="Mori M."/>
            <person name="Yoshida Y."/>
            <person name="Ohtoshi R."/>
            <person name="Malay A.D."/>
            <person name="Moran D.A.P."/>
            <person name="Tomita M."/>
            <person name="Numata K."/>
            <person name="Arakawa K."/>
        </authorList>
    </citation>
    <scope>NUCLEOTIDE SEQUENCE</scope>
</reference>
<dbReference type="AlphaFoldDB" id="A0A8X6HQL8"/>